<dbReference type="InterPro" id="IPR046335">
    <property type="entry name" value="LacI/GalR-like_sensor"/>
</dbReference>
<name>A0ABQ6HTK3_9MICO</name>
<dbReference type="Gene3D" id="3.40.50.2300">
    <property type="match status" value="2"/>
</dbReference>
<evidence type="ECO:0000256" key="1">
    <source>
        <dbReference type="ARBA" id="ARBA00023015"/>
    </source>
</evidence>
<evidence type="ECO:0000256" key="3">
    <source>
        <dbReference type="ARBA" id="ARBA00023163"/>
    </source>
</evidence>
<dbReference type="CDD" id="cd06267">
    <property type="entry name" value="PBP1_LacI_sugar_binding-like"/>
    <property type="match status" value="1"/>
</dbReference>
<dbReference type="PANTHER" id="PTHR30146:SF153">
    <property type="entry name" value="LACTOSE OPERON REPRESSOR"/>
    <property type="match status" value="1"/>
</dbReference>
<keyword evidence="2" id="KW-0238">DNA-binding</keyword>
<reference evidence="6" key="1">
    <citation type="journal article" date="2019" name="Int. J. Syst. Evol. Microbiol.">
        <title>The Global Catalogue of Microorganisms (GCM) 10K type strain sequencing project: providing services to taxonomists for standard genome sequencing and annotation.</title>
        <authorList>
            <consortium name="The Broad Institute Genomics Platform"/>
            <consortium name="The Broad Institute Genome Sequencing Center for Infectious Disease"/>
            <person name="Wu L."/>
            <person name="Ma J."/>
        </authorList>
    </citation>
    <scope>NUCLEOTIDE SEQUENCE [LARGE SCALE GENOMIC DNA]</scope>
    <source>
        <strain evidence="6">NBRC 105830</strain>
    </source>
</reference>
<evidence type="ECO:0000313" key="6">
    <source>
        <dbReference type="Proteomes" id="UP001157109"/>
    </source>
</evidence>
<dbReference type="InterPro" id="IPR028082">
    <property type="entry name" value="Peripla_BP_I"/>
</dbReference>
<sequence length="273" mass="29087">MIGVTFWLHQTFHAALVDELYAAARPSGYDLVLSGTTADRPVAEAVESLQHERCGAMILISPDITRNRLARLRGHLPTVVVGSDVKARGVDLVRADDDLGMDLLVRHLVELGHERIAFVDGGDAVMSGSRRTGYERAMAAHGLTDGIDLVGGYPTEDAGVRAAHELVARPRRRRPTAVLMHNDMAAVGMLLTLRGLGVDVPGEMSVAGYDDTRIAGLATIALTTVSQDPRTLATESLGRAVARIEGSAADPRPLVVAPRLVVRSTTGPSPRGR</sequence>
<organism evidence="5 6">
    <name type="scientific">Arsenicicoccus piscis</name>
    <dbReference type="NCBI Taxonomy" id="673954"/>
    <lineage>
        <taxon>Bacteria</taxon>
        <taxon>Bacillati</taxon>
        <taxon>Actinomycetota</taxon>
        <taxon>Actinomycetes</taxon>
        <taxon>Micrococcales</taxon>
        <taxon>Intrasporangiaceae</taxon>
        <taxon>Arsenicicoccus</taxon>
    </lineage>
</organism>
<dbReference type="SUPFAM" id="SSF53822">
    <property type="entry name" value="Periplasmic binding protein-like I"/>
    <property type="match status" value="1"/>
</dbReference>
<proteinExistence type="predicted"/>
<evidence type="ECO:0000313" key="5">
    <source>
        <dbReference type="EMBL" id="GMA21620.1"/>
    </source>
</evidence>
<dbReference type="Proteomes" id="UP001157109">
    <property type="component" value="Unassembled WGS sequence"/>
</dbReference>
<feature type="domain" description="Transcriptional regulator LacI/GalR-like sensor" evidence="4">
    <location>
        <begin position="105"/>
        <end position="266"/>
    </location>
</feature>
<dbReference type="Pfam" id="PF13377">
    <property type="entry name" value="Peripla_BP_3"/>
    <property type="match status" value="1"/>
</dbReference>
<keyword evidence="3" id="KW-0804">Transcription</keyword>
<gene>
    <name evidence="5" type="ORF">GCM10025862_36410</name>
</gene>
<accession>A0ABQ6HTK3</accession>
<keyword evidence="6" id="KW-1185">Reference proteome</keyword>
<evidence type="ECO:0000259" key="4">
    <source>
        <dbReference type="Pfam" id="PF13377"/>
    </source>
</evidence>
<protein>
    <submittedName>
        <fullName evidence="5">LacI family transcriptional regulator</fullName>
    </submittedName>
</protein>
<dbReference type="PANTHER" id="PTHR30146">
    <property type="entry name" value="LACI-RELATED TRANSCRIPTIONAL REPRESSOR"/>
    <property type="match status" value="1"/>
</dbReference>
<keyword evidence="1" id="KW-0805">Transcription regulation</keyword>
<dbReference type="EMBL" id="BSUJ01000001">
    <property type="protein sequence ID" value="GMA21620.1"/>
    <property type="molecule type" value="Genomic_DNA"/>
</dbReference>
<evidence type="ECO:0000256" key="2">
    <source>
        <dbReference type="ARBA" id="ARBA00023125"/>
    </source>
</evidence>
<comment type="caution">
    <text evidence="5">The sequence shown here is derived from an EMBL/GenBank/DDBJ whole genome shotgun (WGS) entry which is preliminary data.</text>
</comment>